<reference evidence="3 4" key="1">
    <citation type="submission" date="2019-02" db="EMBL/GenBank/DDBJ databases">
        <title>Deep-cultivation of Planctomycetes and their phenomic and genomic characterization uncovers novel biology.</title>
        <authorList>
            <person name="Wiegand S."/>
            <person name="Jogler M."/>
            <person name="Boedeker C."/>
            <person name="Pinto D."/>
            <person name="Vollmers J."/>
            <person name="Rivas-Marin E."/>
            <person name="Kohn T."/>
            <person name="Peeters S.H."/>
            <person name="Heuer A."/>
            <person name="Rast P."/>
            <person name="Oberbeckmann S."/>
            <person name="Bunk B."/>
            <person name="Jeske O."/>
            <person name="Meyerdierks A."/>
            <person name="Storesund J.E."/>
            <person name="Kallscheuer N."/>
            <person name="Luecker S."/>
            <person name="Lage O.M."/>
            <person name="Pohl T."/>
            <person name="Merkel B.J."/>
            <person name="Hornburger P."/>
            <person name="Mueller R.-W."/>
            <person name="Bruemmer F."/>
            <person name="Labrenz M."/>
            <person name="Spormann A.M."/>
            <person name="Op Den Camp H."/>
            <person name="Overmann J."/>
            <person name="Amann R."/>
            <person name="Jetten M.S.M."/>
            <person name="Mascher T."/>
            <person name="Medema M.H."/>
            <person name="Devos D.P."/>
            <person name="Kaster A.-K."/>
            <person name="Ovreas L."/>
            <person name="Rohde M."/>
            <person name="Galperin M.Y."/>
            <person name="Jogler C."/>
        </authorList>
    </citation>
    <scope>NUCLEOTIDE SEQUENCE [LARGE SCALE GENOMIC DNA]</scope>
    <source>
        <strain evidence="3 4">Poly41</strain>
    </source>
</reference>
<dbReference type="Proteomes" id="UP000319143">
    <property type="component" value="Unassembled WGS sequence"/>
</dbReference>
<dbReference type="RefSeq" id="WP_146531705.1">
    <property type="nucleotide sequence ID" value="NZ_SJPV01000041.1"/>
</dbReference>
<gene>
    <name evidence="3" type="ORF">Poly41_70850</name>
</gene>
<protein>
    <recommendedName>
        <fullName evidence="2">PDZ domain-containing protein</fullName>
    </recommendedName>
</protein>
<feature type="domain" description="PDZ" evidence="2">
    <location>
        <begin position="66"/>
        <end position="145"/>
    </location>
</feature>
<keyword evidence="4" id="KW-1185">Reference proteome</keyword>
<evidence type="ECO:0000256" key="1">
    <source>
        <dbReference type="SAM" id="SignalP"/>
    </source>
</evidence>
<dbReference type="AlphaFoldDB" id="A0A5C6CMK5"/>
<evidence type="ECO:0000313" key="3">
    <source>
        <dbReference type="EMBL" id="TWU24807.1"/>
    </source>
</evidence>
<feature type="chain" id="PRO_5023146954" description="PDZ domain-containing protein" evidence="1">
    <location>
        <begin position="21"/>
        <end position="233"/>
    </location>
</feature>
<dbReference type="EMBL" id="SJPV01000041">
    <property type="protein sequence ID" value="TWU24807.1"/>
    <property type="molecule type" value="Genomic_DNA"/>
</dbReference>
<dbReference type="SMART" id="SM00228">
    <property type="entry name" value="PDZ"/>
    <property type="match status" value="1"/>
</dbReference>
<keyword evidence="1" id="KW-0732">Signal</keyword>
<sequence length="233" mass="24665" precursor="true">MYRLATLAVAAITTVTLCCAQPPLFDSSGQVDVDSIRRQVMSGMPVGPANGNAPIFGMPPKTTPCQTWGIQVMKVPALFTQCHDLLANGNGLLVVKVAKGSAADRAGIEAGMVMLSIDSQDLSRIQDVRPVHDGATVELLTEKGLRTAVVELATMSRAYSSASSPSLPNTALSNTGESVSVSNVNGQIRIQATLMTSRGAETIDIQGNRNDVDRQIDALPAEIADQLRRKVSY</sequence>
<evidence type="ECO:0000259" key="2">
    <source>
        <dbReference type="SMART" id="SM00228"/>
    </source>
</evidence>
<organism evidence="3 4">
    <name type="scientific">Novipirellula artificiosorum</name>
    <dbReference type="NCBI Taxonomy" id="2528016"/>
    <lineage>
        <taxon>Bacteria</taxon>
        <taxon>Pseudomonadati</taxon>
        <taxon>Planctomycetota</taxon>
        <taxon>Planctomycetia</taxon>
        <taxon>Pirellulales</taxon>
        <taxon>Pirellulaceae</taxon>
        <taxon>Novipirellula</taxon>
    </lineage>
</organism>
<dbReference type="InterPro" id="IPR001478">
    <property type="entry name" value="PDZ"/>
</dbReference>
<evidence type="ECO:0000313" key="4">
    <source>
        <dbReference type="Proteomes" id="UP000319143"/>
    </source>
</evidence>
<name>A0A5C6CMK5_9BACT</name>
<dbReference type="Gene3D" id="2.30.42.10">
    <property type="match status" value="1"/>
</dbReference>
<proteinExistence type="predicted"/>
<accession>A0A5C6CMK5</accession>
<dbReference type="SUPFAM" id="SSF50156">
    <property type="entry name" value="PDZ domain-like"/>
    <property type="match status" value="1"/>
</dbReference>
<dbReference type="OrthoDB" id="278917at2"/>
<dbReference type="InterPro" id="IPR036034">
    <property type="entry name" value="PDZ_sf"/>
</dbReference>
<feature type="signal peptide" evidence="1">
    <location>
        <begin position="1"/>
        <end position="20"/>
    </location>
</feature>
<comment type="caution">
    <text evidence="3">The sequence shown here is derived from an EMBL/GenBank/DDBJ whole genome shotgun (WGS) entry which is preliminary data.</text>
</comment>